<dbReference type="Proteomes" id="UP000663853">
    <property type="component" value="Unassembled WGS sequence"/>
</dbReference>
<dbReference type="AlphaFoldDB" id="A0A8H3DH84"/>
<evidence type="ECO:0000313" key="3">
    <source>
        <dbReference type="Proteomes" id="UP000663853"/>
    </source>
</evidence>
<name>A0A8H3DH84_9AGAM</name>
<comment type="caution">
    <text evidence="2">The sequence shown here is derived from an EMBL/GenBank/DDBJ whole genome shotgun (WGS) entry which is preliminary data.</text>
</comment>
<proteinExistence type="predicted"/>
<feature type="compositionally biased region" description="Polar residues" evidence="1">
    <location>
        <begin position="36"/>
        <end position="55"/>
    </location>
</feature>
<evidence type="ECO:0000256" key="1">
    <source>
        <dbReference type="SAM" id="MobiDB-lite"/>
    </source>
</evidence>
<organism evidence="2 3">
    <name type="scientific">Rhizoctonia solani</name>
    <dbReference type="NCBI Taxonomy" id="456999"/>
    <lineage>
        <taxon>Eukaryota</taxon>
        <taxon>Fungi</taxon>
        <taxon>Dikarya</taxon>
        <taxon>Basidiomycota</taxon>
        <taxon>Agaricomycotina</taxon>
        <taxon>Agaricomycetes</taxon>
        <taxon>Cantharellales</taxon>
        <taxon>Ceratobasidiaceae</taxon>
        <taxon>Rhizoctonia</taxon>
    </lineage>
</organism>
<gene>
    <name evidence="2" type="ORF">RDB_LOCUS159505</name>
</gene>
<dbReference type="EMBL" id="CAJMXA010003900">
    <property type="protein sequence ID" value="CAE6526023.1"/>
    <property type="molecule type" value="Genomic_DNA"/>
</dbReference>
<accession>A0A8H3DH84</accession>
<feature type="region of interest" description="Disordered" evidence="1">
    <location>
        <begin position="19"/>
        <end position="55"/>
    </location>
</feature>
<sequence>MGSRKALERALNQTVAALEAVQSTKPARSNPVDGAGTNNSPKEYNHMSSKTKSQDSTGGFIRLYEQSVDELTVCFRTMEIQCDVDHREKFRQAQNKDNNRVAIVNEKLAKYGQPPTVEVAVDVYENNQNGRKVKALSFVSVPSTGRLEYLKYLVASQIEDRASAQIGHFERVGGSHVQPASLPLDLQLKVAIGEFEGNKGTLIFIVHQSGEKESI</sequence>
<protein>
    <submittedName>
        <fullName evidence="2">Uncharacterized protein</fullName>
    </submittedName>
</protein>
<reference evidence="2" key="1">
    <citation type="submission" date="2021-01" db="EMBL/GenBank/DDBJ databases">
        <authorList>
            <person name="Kaushik A."/>
        </authorList>
    </citation>
    <scope>NUCLEOTIDE SEQUENCE</scope>
    <source>
        <strain evidence="2">AG6-10EEA</strain>
    </source>
</reference>
<evidence type="ECO:0000313" key="2">
    <source>
        <dbReference type="EMBL" id="CAE6526023.1"/>
    </source>
</evidence>